<gene>
    <name evidence="4" type="primary">whiA</name>
    <name evidence="8" type="ORF">SAMN05660299_02243</name>
</gene>
<dbReference type="InterPro" id="IPR027434">
    <property type="entry name" value="Homing_endonucl"/>
</dbReference>
<keyword evidence="3 4" id="KW-0131">Cell cycle</keyword>
<dbReference type="Pfam" id="PF02650">
    <property type="entry name" value="HTH_WhiA"/>
    <property type="match status" value="1"/>
</dbReference>
<dbReference type="PANTHER" id="PTHR37307">
    <property type="entry name" value="CELL DIVISION PROTEIN WHIA-RELATED"/>
    <property type="match status" value="1"/>
</dbReference>
<dbReference type="PANTHER" id="PTHR37307:SF1">
    <property type="entry name" value="CELL DIVISION PROTEIN WHIA-RELATED"/>
    <property type="match status" value="1"/>
</dbReference>
<evidence type="ECO:0000256" key="1">
    <source>
        <dbReference type="ARBA" id="ARBA00022618"/>
    </source>
</evidence>
<evidence type="ECO:0000313" key="9">
    <source>
        <dbReference type="Proteomes" id="UP000199309"/>
    </source>
</evidence>
<dbReference type="InterPro" id="IPR023054">
    <property type="entry name" value="Sporulation_regulator_WhiA_C"/>
</dbReference>
<dbReference type="Pfam" id="PF14527">
    <property type="entry name" value="LAGLIDADG_WhiA"/>
    <property type="match status" value="1"/>
</dbReference>
<evidence type="ECO:0000313" key="8">
    <source>
        <dbReference type="EMBL" id="SDN16856.1"/>
    </source>
</evidence>
<sequence length="314" mass="35686">MTFVSFAEEVKNEAAHYKPENSACRYAELAALLCMGGSIILGPKQTTGIEFSTSNNAVARKALSMWMRTFSIRPEVLVRQGLKLRKKNIYILRVIPSHESTHILEELSLFPHAGEFHNLQLKKTDCRRAFLRGAFLGGGSVNQPNGDYHLELVTGNEIFAKRILKIMRHFRLPAKITDRKGEYLVYLKEGNGVSSFLQYIGANQAYMKFESVRVLKDMRNNVNRIVNCETANLQKTVDAAIRQIQYIYTIQEAGLYDRMTMKLQEAAKLRLDHPESSLSELAEFSGLTKPGLMHRFKKIADIAKTIEGQRKNEN</sequence>
<dbReference type="GO" id="GO:0043937">
    <property type="term" value="P:regulation of sporulation"/>
    <property type="evidence" value="ECO:0007669"/>
    <property type="project" value="InterPro"/>
</dbReference>
<feature type="domain" description="Sporulation transcription regulator WhiA N-terminal" evidence="6">
    <location>
        <begin position="23"/>
        <end position="109"/>
    </location>
</feature>
<dbReference type="STRING" id="349095.SAMN05660299_02243"/>
<comment type="similarity">
    <text evidence="4">Belongs to the WhiA family.</text>
</comment>
<dbReference type="AlphaFoldDB" id="A0A1G9Z8D6"/>
<dbReference type="InterPro" id="IPR003802">
    <property type="entry name" value="Sporulation_regulator_WhiA"/>
</dbReference>
<evidence type="ECO:0000256" key="4">
    <source>
        <dbReference type="HAMAP-Rule" id="MF_01420"/>
    </source>
</evidence>
<dbReference type="Gene3D" id="3.10.28.10">
    <property type="entry name" value="Homing endonucleases"/>
    <property type="match status" value="1"/>
</dbReference>
<feature type="domain" description="WhiA LAGLIDADG-like" evidence="7">
    <location>
        <begin position="128"/>
        <end position="219"/>
    </location>
</feature>
<evidence type="ECO:0000259" key="5">
    <source>
        <dbReference type="Pfam" id="PF02650"/>
    </source>
</evidence>
<evidence type="ECO:0000256" key="2">
    <source>
        <dbReference type="ARBA" id="ARBA00023125"/>
    </source>
</evidence>
<comment type="function">
    <text evidence="4">Involved in cell division and chromosome segregation.</text>
</comment>
<dbReference type="GO" id="GO:0051301">
    <property type="term" value="P:cell division"/>
    <property type="evidence" value="ECO:0007669"/>
    <property type="project" value="UniProtKB-UniRule"/>
</dbReference>
<keyword evidence="1 4" id="KW-0132">Cell division</keyword>
<reference evidence="8 9" key="1">
    <citation type="submission" date="2016-10" db="EMBL/GenBank/DDBJ databases">
        <authorList>
            <person name="de Groot N.N."/>
        </authorList>
    </citation>
    <scope>NUCLEOTIDE SEQUENCE [LARGE SCALE GENOMIC DNA]</scope>
    <source>
        <strain evidence="8 9">DSM 16981</strain>
    </source>
</reference>
<dbReference type="InterPro" id="IPR018478">
    <property type="entry name" value="Sporu_reg_WhiA_N_dom"/>
</dbReference>
<evidence type="ECO:0000256" key="3">
    <source>
        <dbReference type="ARBA" id="ARBA00023306"/>
    </source>
</evidence>
<name>A0A1G9Z8D6_9FIRM</name>
<dbReference type="InterPro" id="IPR039518">
    <property type="entry name" value="WhiA_LAGLIDADG_dom"/>
</dbReference>
<feature type="domain" description="Sporulation regulator WhiA C-terminal" evidence="5">
    <location>
        <begin position="222"/>
        <end position="303"/>
    </location>
</feature>
<protein>
    <recommendedName>
        <fullName evidence="4">Probable cell division protein WhiA</fullName>
    </recommendedName>
</protein>
<dbReference type="EMBL" id="FNHQ01000028">
    <property type="protein sequence ID" value="SDN16856.1"/>
    <property type="molecule type" value="Genomic_DNA"/>
</dbReference>
<dbReference type="Proteomes" id="UP000199309">
    <property type="component" value="Unassembled WGS sequence"/>
</dbReference>
<dbReference type="GO" id="GO:0003677">
    <property type="term" value="F:DNA binding"/>
    <property type="evidence" value="ECO:0007669"/>
    <property type="project" value="UniProtKB-UniRule"/>
</dbReference>
<evidence type="ECO:0000259" key="6">
    <source>
        <dbReference type="Pfam" id="PF10298"/>
    </source>
</evidence>
<keyword evidence="2 4" id="KW-0238">DNA-binding</keyword>
<dbReference type="NCBIfam" id="TIGR00647">
    <property type="entry name" value="DNA_bind_WhiA"/>
    <property type="match status" value="1"/>
</dbReference>
<dbReference type="HAMAP" id="MF_01420">
    <property type="entry name" value="HTH_type_WhiA"/>
    <property type="match status" value="1"/>
</dbReference>
<proteinExistence type="inferred from homology"/>
<organism evidence="8 9">
    <name type="scientific">Megasphaera paucivorans</name>
    <dbReference type="NCBI Taxonomy" id="349095"/>
    <lineage>
        <taxon>Bacteria</taxon>
        <taxon>Bacillati</taxon>
        <taxon>Bacillota</taxon>
        <taxon>Negativicutes</taxon>
        <taxon>Veillonellales</taxon>
        <taxon>Veillonellaceae</taxon>
        <taxon>Megasphaera</taxon>
    </lineage>
</organism>
<dbReference type="Pfam" id="PF10298">
    <property type="entry name" value="WhiA_N"/>
    <property type="match status" value="1"/>
</dbReference>
<evidence type="ECO:0000259" key="7">
    <source>
        <dbReference type="Pfam" id="PF14527"/>
    </source>
</evidence>
<accession>A0A1G9Z8D6</accession>
<keyword evidence="9" id="KW-1185">Reference proteome</keyword>
<dbReference type="SUPFAM" id="SSF55608">
    <property type="entry name" value="Homing endonucleases"/>
    <property type="match status" value="1"/>
</dbReference>